<dbReference type="RefSeq" id="WP_226752026.1">
    <property type="nucleotide sequence ID" value="NZ_JAEINI020000012.1"/>
</dbReference>
<keyword evidence="5" id="KW-0472">Membrane</keyword>
<proteinExistence type="inferred from homology"/>
<comment type="similarity">
    <text evidence="1">Belongs to the peptidase S45 family.</text>
</comment>
<evidence type="ECO:0000313" key="6">
    <source>
        <dbReference type="EMBL" id="MCB5227964.1"/>
    </source>
</evidence>
<dbReference type="InterPro" id="IPR029055">
    <property type="entry name" value="Ntn_hydrolases_N"/>
</dbReference>
<keyword evidence="7" id="KW-1185">Reference proteome</keyword>
<keyword evidence="5" id="KW-0812">Transmembrane</keyword>
<dbReference type="CDD" id="cd03747">
    <property type="entry name" value="Ntn_PGA_like"/>
    <property type="match status" value="1"/>
</dbReference>
<keyword evidence="3" id="KW-0865">Zymogen</keyword>
<name>A0ABS8C6J5_9ALTE</name>
<evidence type="ECO:0000313" key="7">
    <source>
        <dbReference type="Proteomes" id="UP000633814"/>
    </source>
</evidence>
<dbReference type="InterPro" id="IPR014395">
    <property type="entry name" value="Pen/GL7ACA/AHL_acylase"/>
</dbReference>
<dbReference type="InterPro" id="IPR002692">
    <property type="entry name" value="S45"/>
</dbReference>
<evidence type="ECO:0000256" key="1">
    <source>
        <dbReference type="ARBA" id="ARBA00006586"/>
    </source>
</evidence>
<sequence length="782" mass="87169">MKIISWLLSLVVAVILIVLAVAYYWLNGSLPDYNGRYQAPIAHPVSLKRDQLGYLTIHATDRSDTAYALGFAHAQERFFQMDLSRRSAAGELSALFGQQALNTDISHRRHLFRQRAEHILTQLKAPDLELLAAYSRGVNDGLNRLRQPPFEYLLLQTTPEPWLEQDSLLVIYSMYLDLQGKMGRDDYAMTKLKAALPEDWYQFLQQHSPLWQAAIDGSEQQAIALPSSPYPSVLQQQLSCIECTPADAVDLGSNNFAVAGHLTGHGAAILADDMHLSLRVPGVWFKTQLNWVEDQQAQQVTGLSLPGTPAIVVGSNGKIAWGFTNSTADWHDLISLTLSDDEQQYLSPNGWQPLEYITERITIRDAPAHSLLIKQTEWGPLIPFADGQPYALRWIAHDPQAVNLNLRYLEKAESAAEVLRFANTMGIPAQNVLVADQQGHIGWSIFGPMRQRHVADWDTAQDWSKGDNYWGEQLEAAAYPQLLNPTSGRLWSANARTVGGEFYKLLGNGGYDLGARGKQIADALAALPQADELALHQIQLDIQAHLLQPWQALLLDTLSPERSEQYQLTEFRQLIAQSSLKADVNDVGYTLLRQFRLTTLELTFAPLSALLEQVGSRSSDLKYSMETPFWLMLAANRADTLPANYQSWQDLLLSAAKQTEQNIQAQYGSLTQANWGTRNTSKIKHPLSGAIPLIGHWLNMADTPLSGDSHMPKVQHPAFGQSQRMVVAPGFEELGVLVISSGQSGHPLSPFYRSDHPYWLAEVALPFLPGPEKYQQQLIPNP</sequence>
<evidence type="ECO:0000256" key="3">
    <source>
        <dbReference type="ARBA" id="ARBA00023145"/>
    </source>
</evidence>
<evidence type="ECO:0000256" key="5">
    <source>
        <dbReference type="SAM" id="Phobius"/>
    </source>
</evidence>
<keyword evidence="2" id="KW-0378">Hydrolase</keyword>
<dbReference type="Proteomes" id="UP000633814">
    <property type="component" value="Unassembled WGS sequence"/>
</dbReference>
<keyword evidence="5" id="KW-1133">Transmembrane helix</keyword>
<reference evidence="6 7" key="1">
    <citation type="submission" date="2021-10" db="EMBL/GenBank/DDBJ databases">
        <title>Alishewanella koreense sp. nov. isolated from seawater of southwestern coast in South Korea and the proposal for the reclassification of Rheinheimera perlucida and Rheinheimera tuosuensis as Arsukibacterium perlucida and Arsukibacterium tuosuensis.</title>
        <authorList>
            <person name="Kim K.H."/>
            <person name="Ruan W."/>
            <person name="Kim K.R."/>
            <person name="Baek J.H."/>
            <person name="Jeon C.O."/>
        </authorList>
    </citation>
    <scope>NUCLEOTIDE SEQUENCE [LARGE SCALE GENOMIC DNA]</scope>
    <source>
        <strain evidence="6 7">16-MA</strain>
    </source>
</reference>
<comment type="subunit">
    <text evidence="4">Heterodimer of an alpha subunit and a beta subunit processed from the same precursor.</text>
</comment>
<comment type="caution">
    <text evidence="6">The sequence shown here is derived from an EMBL/GenBank/DDBJ whole genome shotgun (WGS) entry which is preliminary data.</text>
</comment>
<dbReference type="PANTHER" id="PTHR34218:SF4">
    <property type="entry name" value="ACYL-HOMOSERINE LACTONE ACYLASE QUIP"/>
    <property type="match status" value="1"/>
</dbReference>
<dbReference type="Pfam" id="PF01804">
    <property type="entry name" value="Penicil_amidase"/>
    <property type="match status" value="1"/>
</dbReference>
<protein>
    <submittedName>
        <fullName evidence="6">Penicillin acylase family protein</fullName>
    </submittedName>
</protein>
<dbReference type="Gene3D" id="3.60.20.10">
    <property type="entry name" value="Glutamine Phosphoribosylpyrophosphate, subunit 1, domain 1"/>
    <property type="match status" value="1"/>
</dbReference>
<accession>A0ABS8C6J5</accession>
<dbReference type="Gene3D" id="1.10.1400.10">
    <property type="match status" value="1"/>
</dbReference>
<organism evidence="6 7">
    <name type="scientific">Alishewanella maricola</name>
    <dbReference type="NCBI Taxonomy" id="2795740"/>
    <lineage>
        <taxon>Bacteria</taxon>
        <taxon>Pseudomonadati</taxon>
        <taxon>Pseudomonadota</taxon>
        <taxon>Gammaproteobacteria</taxon>
        <taxon>Alteromonadales</taxon>
        <taxon>Alteromonadaceae</taxon>
        <taxon>Alishewanella</taxon>
    </lineage>
</organism>
<evidence type="ECO:0000256" key="2">
    <source>
        <dbReference type="ARBA" id="ARBA00022801"/>
    </source>
</evidence>
<dbReference type="Gene3D" id="2.30.120.10">
    <property type="match status" value="1"/>
</dbReference>
<feature type="transmembrane region" description="Helical" evidence="5">
    <location>
        <begin position="7"/>
        <end position="26"/>
    </location>
</feature>
<dbReference type="EMBL" id="JAEINI020000012">
    <property type="protein sequence ID" value="MCB5227964.1"/>
    <property type="molecule type" value="Genomic_DNA"/>
</dbReference>
<dbReference type="InterPro" id="IPR043147">
    <property type="entry name" value="Penicillin_amidase_A-knob"/>
</dbReference>
<dbReference type="InterPro" id="IPR023343">
    <property type="entry name" value="Penicillin_amidase_dom1"/>
</dbReference>
<gene>
    <name evidence="6" type="ORF">JAO78_014190</name>
</gene>
<dbReference type="SUPFAM" id="SSF56235">
    <property type="entry name" value="N-terminal nucleophile aminohydrolases (Ntn hydrolases)"/>
    <property type="match status" value="1"/>
</dbReference>
<dbReference type="PANTHER" id="PTHR34218">
    <property type="entry name" value="PEPTIDASE S45 PENICILLIN AMIDASE"/>
    <property type="match status" value="1"/>
</dbReference>
<evidence type="ECO:0000256" key="4">
    <source>
        <dbReference type="ARBA" id="ARBA00038735"/>
    </source>
</evidence>
<dbReference type="Gene3D" id="1.10.439.10">
    <property type="entry name" value="Penicillin Amidohydrolase, domain 1"/>
    <property type="match status" value="1"/>
</dbReference>
<dbReference type="PIRSF" id="PIRSF001227">
    <property type="entry name" value="Pen_acylase"/>
    <property type="match status" value="1"/>
</dbReference>
<dbReference type="InterPro" id="IPR043146">
    <property type="entry name" value="Penicillin_amidase_N_B-knob"/>
</dbReference>